<dbReference type="InterPro" id="IPR010540">
    <property type="entry name" value="CmpB_TMEM229"/>
</dbReference>
<evidence type="ECO:0000313" key="2">
    <source>
        <dbReference type="EMBL" id="SHM12077.1"/>
    </source>
</evidence>
<dbReference type="STRING" id="1120996.SAMN02746066_00874"/>
<evidence type="ECO:0000313" key="3">
    <source>
        <dbReference type="Proteomes" id="UP000184038"/>
    </source>
</evidence>
<feature type="transmembrane region" description="Helical" evidence="1">
    <location>
        <begin position="65"/>
        <end position="89"/>
    </location>
</feature>
<feature type="transmembrane region" description="Helical" evidence="1">
    <location>
        <begin position="101"/>
        <end position="122"/>
    </location>
</feature>
<reference evidence="2 3" key="1">
    <citation type="submission" date="2016-11" db="EMBL/GenBank/DDBJ databases">
        <authorList>
            <person name="Jaros S."/>
            <person name="Januszkiewicz K."/>
            <person name="Wedrychowicz H."/>
        </authorList>
    </citation>
    <scope>NUCLEOTIDE SEQUENCE [LARGE SCALE GENOMIC DNA]</scope>
    <source>
        <strain evidence="2 3">DSM 15930</strain>
    </source>
</reference>
<proteinExistence type="predicted"/>
<dbReference type="EMBL" id="FRCP01000006">
    <property type="protein sequence ID" value="SHM12077.1"/>
    <property type="molecule type" value="Genomic_DNA"/>
</dbReference>
<gene>
    <name evidence="2" type="ORF">SAMN02746066_00874</name>
</gene>
<organism evidence="2 3">
    <name type="scientific">Anaerosporobacter mobilis DSM 15930</name>
    <dbReference type="NCBI Taxonomy" id="1120996"/>
    <lineage>
        <taxon>Bacteria</taxon>
        <taxon>Bacillati</taxon>
        <taxon>Bacillota</taxon>
        <taxon>Clostridia</taxon>
        <taxon>Lachnospirales</taxon>
        <taxon>Lachnospiraceae</taxon>
        <taxon>Anaerosporobacter</taxon>
    </lineage>
</organism>
<keyword evidence="1" id="KW-0472">Membrane</keyword>
<dbReference type="RefSeq" id="WP_073283433.1">
    <property type="nucleotide sequence ID" value="NZ_FRCP01000006.1"/>
</dbReference>
<keyword evidence="3" id="KW-1185">Reference proteome</keyword>
<evidence type="ECO:0000256" key="1">
    <source>
        <dbReference type="SAM" id="Phobius"/>
    </source>
</evidence>
<protein>
    <submittedName>
        <fullName evidence="2">Putative ABC-transporter type IV</fullName>
    </submittedName>
</protein>
<sequence length="142" mass="16493">MVRVKNNFIKYILLFFVGGYAYCGIEILSRGYSHVSMLIAGGVCFILIGLLNEKSPYRMSFVSQMVVSSVIITGVEFVTGLIVNVWLGLHVWDYSHQPYNVLGQICLLYAFIWFFLSPLAIIADDYLRYWLMGERKPRYHFW</sequence>
<keyword evidence="1" id="KW-1133">Transmembrane helix</keyword>
<feature type="transmembrane region" description="Helical" evidence="1">
    <location>
        <begin position="12"/>
        <end position="29"/>
    </location>
</feature>
<keyword evidence="1" id="KW-0812">Transmembrane</keyword>
<feature type="transmembrane region" description="Helical" evidence="1">
    <location>
        <begin position="35"/>
        <end position="53"/>
    </location>
</feature>
<dbReference type="Proteomes" id="UP000184038">
    <property type="component" value="Unassembled WGS sequence"/>
</dbReference>
<name>A0A1M7G815_9FIRM</name>
<dbReference type="Pfam" id="PF06541">
    <property type="entry name" value="ABC_trans_CmpB"/>
    <property type="match status" value="1"/>
</dbReference>
<dbReference type="AlphaFoldDB" id="A0A1M7G815"/>
<accession>A0A1M7G815</accession>